<keyword evidence="5" id="KW-0539">Nucleus</keyword>
<dbReference type="GO" id="GO:0005634">
    <property type="term" value="C:nucleus"/>
    <property type="evidence" value="ECO:0007669"/>
    <property type="project" value="UniProtKB-SubCell"/>
</dbReference>
<dbReference type="SMART" id="SM00774">
    <property type="entry name" value="WRKY"/>
    <property type="match status" value="1"/>
</dbReference>
<evidence type="ECO:0000256" key="2">
    <source>
        <dbReference type="ARBA" id="ARBA00023015"/>
    </source>
</evidence>
<dbReference type="Pfam" id="PF03106">
    <property type="entry name" value="WRKY"/>
    <property type="match status" value="1"/>
</dbReference>
<evidence type="ECO:0000256" key="5">
    <source>
        <dbReference type="ARBA" id="ARBA00023242"/>
    </source>
</evidence>
<keyword evidence="4" id="KW-0804">Transcription</keyword>
<evidence type="ECO:0000313" key="8">
    <source>
        <dbReference type="EMBL" id="RLN33885.1"/>
    </source>
</evidence>
<feature type="domain" description="WRKY" evidence="7">
    <location>
        <begin position="124"/>
        <end position="183"/>
    </location>
</feature>
<dbReference type="STRING" id="4540.A0A3L6T6H2"/>
<evidence type="ECO:0000256" key="3">
    <source>
        <dbReference type="ARBA" id="ARBA00023125"/>
    </source>
</evidence>
<name>A0A3L6T6H2_PANMI</name>
<organism evidence="8 9">
    <name type="scientific">Panicum miliaceum</name>
    <name type="common">Proso millet</name>
    <name type="synonym">Broomcorn millet</name>
    <dbReference type="NCBI Taxonomy" id="4540"/>
    <lineage>
        <taxon>Eukaryota</taxon>
        <taxon>Viridiplantae</taxon>
        <taxon>Streptophyta</taxon>
        <taxon>Embryophyta</taxon>
        <taxon>Tracheophyta</taxon>
        <taxon>Spermatophyta</taxon>
        <taxon>Magnoliopsida</taxon>
        <taxon>Liliopsida</taxon>
        <taxon>Poales</taxon>
        <taxon>Poaceae</taxon>
        <taxon>PACMAD clade</taxon>
        <taxon>Panicoideae</taxon>
        <taxon>Panicodae</taxon>
        <taxon>Paniceae</taxon>
        <taxon>Panicinae</taxon>
        <taxon>Panicum</taxon>
        <taxon>Panicum sect. Panicum</taxon>
    </lineage>
</organism>
<feature type="compositionally biased region" description="Basic residues" evidence="6">
    <location>
        <begin position="95"/>
        <end position="106"/>
    </location>
</feature>
<keyword evidence="3" id="KW-0238">DNA-binding</keyword>
<dbReference type="Gene3D" id="2.20.25.80">
    <property type="entry name" value="WRKY domain"/>
    <property type="match status" value="1"/>
</dbReference>
<comment type="subcellular location">
    <subcellularLocation>
        <location evidence="1">Nucleus</location>
    </subcellularLocation>
</comment>
<dbReference type="GO" id="GO:0000976">
    <property type="term" value="F:transcription cis-regulatory region binding"/>
    <property type="evidence" value="ECO:0007669"/>
    <property type="project" value="TreeGrafter"/>
</dbReference>
<keyword evidence="9" id="KW-1185">Reference proteome</keyword>
<dbReference type="PANTHER" id="PTHR32096:SF146">
    <property type="entry name" value="WRKY TRANSCRIPTION FACTOR 19-RELATED"/>
    <property type="match status" value="1"/>
</dbReference>
<dbReference type="PANTHER" id="PTHR32096">
    <property type="entry name" value="WRKY TRANSCRIPTION FACTOR 30-RELATED-RELATED"/>
    <property type="match status" value="1"/>
</dbReference>
<sequence>MAAGPGGATVERFIVGAQKSTNQLKVVLAKLLPAAGLGSRAGAAGSSGSAVDALLSDITDSLSRALASLRLGALDTQRSPWQSSTAAAATAAGGGRRRSAPRRSGQRVRTDACRMIVLQSGVQDSYTWRKYGQKDILGARFPRSYFRCGRKPGCPARKHVQQSDADPSKLEIAYFAAHTCDDPPRPSSSPHIVPEPVSISGTPQKNAAAARLVPVAAAAPSAQRRTGQPSPLLHPVPDLMAGGSDVPIRTAGVLLPVAGVPAALSSAQHDPVSADDTTFTPSMGEEQAELLFIPSPACSQSELLLTEVAKVELQGPPVWMEHDVEDDDEPVTFSDFMVPEM</sequence>
<evidence type="ECO:0000259" key="7">
    <source>
        <dbReference type="PROSITE" id="PS50811"/>
    </source>
</evidence>
<comment type="caution">
    <text evidence="8">The sequence shown here is derived from an EMBL/GenBank/DDBJ whole genome shotgun (WGS) entry which is preliminary data.</text>
</comment>
<evidence type="ECO:0000256" key="1">
    <source>
        <dbReference type="ARBA" id="ARBA00004123"/>
    </source>
</evidence>
<dbReference type="GO" id="GO:0003700">
    <property type="term" value="F:DNA-binding transcription factor activity"/>
    <property type="evidence" value="ECO:0007669"/>
    <property type="project" value="InterPro"/>
</dbReference>
<protein>
    <recommendedName>
        <fullName evidence="7">WRKY domain-containing protein</fullName>
    </recommendedName>
</protein>
<evidence type="ECO:0000256" key="6">
    <source>
        <dbReference type="SAM" id="MobiDB-lite"/>
    </source>
</evidence>
<accession>A0A3L6T6H2</accession>
<evidence type="ECO:0000256" key="4">
    <source>
        <dbReference type="ARBA" id="ARBA00023163"/>
    </source>
</evidence>
<dbReference type="AlphaFoldDB" id="A0A3L6T6H2"/>
<evidence type="ECO:0000313" key="9">
    <source>
        <dbReference type="Proteomes" id="UP000275267"/>
    </source>
</evidence>
<keyword evidence="2" id="KW-0805">Transcription regulation</keyword>
<dbReference type="SUPFAM" id="SSF118290">
    <property type="entry name" value="WRKY DNA-binding domain"/>
    <property type="match status" value="1"/>
</dbReference>
<gene>
    <name evidence="8" type="ORF">C2845_PM03G27890</name>
</gene>
<reference evidence="9" key="1">
    <citation type="journal article" date="2019" name="Nat. Commun.">
        <title>The genome of broomcorn millet.</title>
        <authorList>
            <person name="Zou C."/>
            <person name="Miki D."/>
            <person name="Li D."/>
            <person name="Tang Q."/>
            <person name="Xiao L."/>
            <person name="Rajput S."/>
            <person name="Deng P."/>
            <person name="Jia W."/>
            <person name="Huang R."/>
            <person name="Zhang M."/>
            <person name="Sun Y."/>
            <person name="Hu J."/>
            <person name="Fu X."/>
            <person name="Schnable P.S."/>
            <person name="Li F."/>
            <person name="Zhang H."/>
            <person name="Feng B."/>
            <person name="Zhu X."/>
            <person name="Liu R."/>
            <person name="Schnable J.C."/>
            <person name="Zhu J.-K."/>
            <person name="Zhang H."/>
        </authorList>
    </citation>
    <scope>NUCLEOTIDE SEQUENCE [LARGE SCALE GENOMIC DNA]</scope>
</reference>
<dbReference type="PROSITE" id="PS50811">
    <property type="entry name" value="WRKY"/>
    <property type="match status" value="1"/>
</dbReference>
<dbReference type="InterPro" id="IPR036576">
    <property type="entry name" value="WRKY_dom_sf"/>
</dbReference>
<dbReference type="EMBL" id="PQIB02000002">
    <property type="protein sequence ID" value="RLN33885.1"/>
    <property type="molecule type" value="Genomic_DNA"/>
</dbReference>
<dbReference type="Proteomes" id="UP000275267">
    <property type="component" value="Unassembled WGS sequence"/>
</dbReference>
<dbReference type="OrthoDB" id="683311at2759"/>
<feature type="region of interest" description="Disordered" evidence="6">
    <location>
        <begin position="82"/>
        <end position="108"/>
    </location>
</feature>
<proteinExistence type="predicted"/>
<dbReference type="InterPro" id="IPR003657">
    <property type="entry name" value="WRKY_dom"/>
</dbReference>
<dbReference type="InterPro" id="IPR044810">
    <property type="entry name" value="WRKY_plant"/>
</dbReference>